<accession>A0A0C9X310</accession>
<dbReference type="HOGENOM" id="CLU_2590138_0_0_1"/>
<protein>
    <submittedName>
        <fullName evidence="1">Uncharacterized protein</fullName>
    </submittedName>
</protein>
<dbReference type="EMBL" id="KN838946">
    <property type="protein sequence ID" value="KIJ92021.1"/>
    <property type="molecule type" value="Genomic_DNA"/>
</dbReference>
<organism evidence="1 2">
    <name type="scientific">Laccaria amethystina LaAM-08-1</name>
    <dbReference type="NCBI Taxonomy" id="1095629"/>
    <lineage>
        <taxon>Eukaryota</taxon>
        <taxon>Fungi</taxon>
        <taxon>Dikarya</taxon>
        <taxon>Basidiomycota</taxon>
        <taxon>Agaricomycotina</taxon>
        <taxon>Agaricomycetes</taxon>
        <taxon>Agaricomycetidae</taxon>
        <taxon>Agaricales</taxon>
        <taxon>Agaricineae</taxon>
        <taxon>Hydnangiaceae</taxon>
        <taxon>Laccaria</taxon>
    </lineage>
</organism>
<reference evidence="2" key="2">
    <citation type="submission" date="2015-01" db="EMBL/GenBank/DDBJ databases">
        <title>Evolutionary Origins and Diversification of the Mycorrhizal Mutualists.</title>
        <authorList>
            <consortium name="DOE Joint Genome Institute"/>
            <consortium name="Mycorrhizal Genomics Consortium"/>
            <person name="Kohler A."/>
            <person name="Kuo A."/>
            <person name="Nagy L.G."/>
            <person name="Floudas D."/>
            <person name="Copeland A."/>
            <person name="Barry K.W."/>
            <person name="Cichocki N."/>
            <person name="Veneault-Fourrey C."/>
            <person name="LaButti K."/>
            <person name="Lindquist E.A."/>
            <person name="Lipzen A."/>
            <person name="Lundell T."/>
            <person name="Morin E."/>
            <person name="Murat C."/>
            <person name="Riley R."/>
            <person name="Ohm R."/>
            <person name="Sun H."/>
            <person name="Tunlid A."/>
            <person name="Henrissat B."/>
            <person name="Grigoriev I.V."/>
            <person name="Hibbett D.S."/>
            <person name="Martin F."/>
        </authorList>
    </citation>
    <scope>NUCLEOTIDE SEQUENCE [LARGE SCALE GENOMIC DNA]</scope>
    <source>
        <strain evidence="2">LaAM-08-1</strain>
    </source>
</reference>
<sequence length="80" mass="8763">MPARRLQALPRSFSLLSVKPLSTPKVDTSVMRFTPASWFIRLVSADPDSTLDSPGFAVSNVTWCIDLRVMVEAGVTSPQL</sequence>
<name>A0A0C9X310_9AGAR</name>
<evidence type="ECO:0000313" key="1">
    <source>
        <dbReference type="EMBL" id="KIJ92021.1"/>
    </source>
</evidence>
<proteinExistence type="predicted"/>
<dbReference type="AlphaFoldDB" id="A0A0C9X310"/>
<evidence type="ECO:0000313" key="2">
    <source>
        <dbReference type="Proteomes" id="UP000054477"/>
    </source>
</evidence>
<keyword evidence="2" id="KW-1185">Reference proteome</keyword>
<reference evidence="1 2" key="1">
    <citation type="submission" date="2014-04" db="EMBL/GenBank/DDBJ databases">
        <authorList>
            <consortium name="DOE Joint Genome Institute"/>
            <person name="Kuo A."/>
            <person name="Kohler A."/>
            <person name="Nagy L.G."/>
            <person name="Floudas D."/>
            <person name="Copeland A."/>
            <person name="Barry K.W."/>
            <person name="Cichocki N."/>
            <person name="Veneault-Fourrey C."/>
            <person name="LaButti K."/>
            <person name="Lindquist E.A."/>
            <person name="Lipzen A."/>
            <person name="Lundell T."/>
            <person name="Morin E."/>
            <person name="Murat C."/>
            <person name="Sun H."/>
            <person name="Tunlid A."/>
            <person name="Henrissat B."/>
            <person name="Grigoriev I.V."/>
            <person name="Hibbett D.S."/>
            <person name="Martin F."/>
            <person name="Nordberg H.P."/>
            <person name="Cantor M.N."/>
            <person name="Hua S.X."/>
        </authorList>
    </citation>
    <scope>NUCLEOTIDE SEQUENCE [LARGE SCALE GENOMIC DNA]</scope>
    <source>
        <strain evidence="1 2">LaAM-08-1</strain>
    </source>
</reference>
<gene>
    <name evidence="1" type="ORF">K443DRAFT_13926</name>
</gene>
<dbReference type="Proteomes" id="UP000054477">
    <property type="component" value="Unassembled WGS sequence"/>
</dbReference>